<proteinExistence type="predicted"/>
<organism evidence="2 3">
    <name type="scientific">Aspergillus oryzae</name>
    <name type="common">Yellow koji mold</name>
    <dbReference type="NCBI Taxonomy" id="5062"/>
    <lineage>
        <taxon>Eukaryota</taxon>
        <taxon>Fungi</taxon>
        <taxon>Dikarya</taxon>
        <taxon>Ascomycota</taxon>
        <taxon>Pezizomycotina</taxon>
        <taxon>Eurotiomycetes</taxon>
        <taxon>Eurotiomycetidae</taxon>
        <taxon>Eurotiales</taxon>
        <taxon>Aspergillaceae</taxon>
        <taxon>Aspergillus</taxon>
        <taxon>Aspergillus subgen. Circumdati</taxon>
    </lineage>
</organism>
<dbReference type="InterPro" id="IPR050091">
    <property type="entry name" value="PKS_NRPS_Biosynth_Enz"/>
</dbReference>
<dbReference type="Proteomes" id="UP001165205">
    <property type="component" value="Unassembled WGS sequence"/>
</dbReference>
<protein>
    <submittedName>
        <fullName evidence="2">Unnamed protein product</fullName>
    </submittedName>
</protein>
<evidence type="ECO:0000313" key="3">
    <source>
        <dbReference type="Proteomes" id="UP001165205"/>
    </source>
</evidence>
<dbReference type="InterPro" id="IPR014030">
    <property type="entry name" value="Ketoacyl_synth_N"/>
</dbReference>
<dbReference type="Pfam" id="PF00109">
    <property type="entry name" value="ketoacyl-synt"/>
    <property type="match status" value="1"/>
</dbReference>
<reference evidence="2" key="1">
    <citation type="submission" date="2023-04" db="EMBL/GenBank/DDBJ databases">
        <title>Aspergillus oryzae NBRC 4228.</title>
        <authorList>
            <person name="Ichikawa N."/>
            <person name="Sato H."/>
            <person name="Tonouchi N."/>
        </authorList>
    </citation>
    <scope>NUCLEOTIDE SEQUENCE</scope>
    <source>
        <strain evidence="2">NBRC 4228</strain>
    </source>
</reference>
<sequence>MQSRPQENRGNCAPSEPLAIVGFAFKFPDGVDSDDTFWDMIWKGRSATMNFPGDRLNIDGFYHPDKSRQSNVGLLHTRDSELIDTEAHQQDRCM</sequence>
<evidence type="ECO:0000313" key="2">
    <source>
        <dbReference type="EMBL" id="GMG29707.1"/>
    </source>
</evidence>
<name>A0AAN5BS03_ASPOZ</name>
<dbReference type="GO" id="GO:0044550">
    <property type="term" value="P:secondary metabolite biosynthetic process"/>
    <property type="evidence" value="ECO:0007669"/>
    <property type="project" value="TreeGrafter"/>
</dbReference>
<dbReference type="GO" id="GO:0006633">
    <property type="term" value="P:fatty acid biosynthetic process"/>
    <property type="evidence" value="ECO:0007669"/>
    <property type="project" value="TreeGrafter"/>
</dbReference>
<accession>A0AAN5BS03</accession>
<evidence type="ECO:0000259" key="1">
    <source>
        <dbReference type="Pfam" id="PF00109"/>
    </source>
</evidence>
<feature type="domain" description="Beta-ketoacyl synthase-like N-terminal" evidence="1">
    <location>
        <begin position="16"/>
        <end position="72"/>
    </location>
</feature>
<dbReference type="PANTHER" id="PTHR43775">
    <property type="entry name" value="FATTY ACID SYNTHASE"/>
    <property type="match status" value="1"/>
</dbReference>
<dbReference type="Gene3D" id="3.40.47.10">
    <property type="match status" value="1"/>
</dbReference>
<dbReference type="SUPFAM" id="SSF53901">
    <property type="entry name" value="Thiolase-like"/>
    <property type="match status" value="1"/>
</dbReference>
<gene>
    <name evidence="2" type="ORF">Aory04_000592300</name>
</gene>
<comment type="caution">
    <text evidence="2">The sequence shown here is derived from an EMBL/GenBank/DDBJ whole genome shotgun (WGS) entry which is preliminary data.</text>
</comment>
<dbReference type="EMBL" id="BSYA01000060">
    <property type="protein sequence ID" value="GMG29707.1"/>
    <property type="molecule type" value="Genomic_DNA"/>
</dbReference>
<dbReference type="GO" id="GO:0004312">
    <property type="term" value="F:fatty acid synthase activity"/>
    <property type="evidence" value="ECO:0007669"/>
    <property type="project" value="TreeGrafter"/>
</dbReference>
<dbReference type="PANTHER" id="PTHR43775:SF29">
    <property type="entry name" value="ASPERFURANONE POLYKETIDE SYNTHASE AFOG-RELATED"/>
    <property type="match status" value="1"/>
</dbReference>
<dbReference type="AlphaFoldDB" id="A0AAN5BS03"/>
<dbReference type="InterPro" id="IPR016039">
    <property type="entry name" value="Thiolase-like"/>
</dbReference>